<accession>A0A918SLI0</accession>
<proteinExistence type="inferred from homology"/>
<sequence length="1021" mass="112416">MKKRLQFLLTPFLVLIVQLALAQNPDKTITGTVTDQEGLPLPGVNVIVEGTQRGTQTDFDGNYSIVANSSDMLVFSYLGFETASRRVGDAMRIDATLSPDAAELEEVVVMGYVSKRRDDMTGSAVSVGSESIEQVPVASVDQALQGKVAGLNITAASGTPGAVQDIRIRGRSSITAGNDPLYVIDGVPISGGNQAAATSGSSLNPLASLNNNDIESITVLKDASATAAYGARGANGVIVITTKKGKSGRTSINFSSSYGFTNPAIDGPTVLTGAQREELYYEAYQWQEFGELGLTTAEAREYEGSSEETQTSQGAAYRRWNAEGRPEANWGDAVRNYDAPIQEYNISANGGNEQYNFYASLGYFAQEAVTIGSEFERISGSVNFSHQLGENFRFQTSNTASHTYQDGILEGSAYFSSPQAAKFFQSPLEQPYNEDGSFNLNTSLPNPFWIAQEDIDDQRLTRIISNNSLTWSTPIPNLDFTTRASIDYRIYNYKRYRNPVSGDGDATAGYGYQAHRNTANYVFQNSLNYFLQSNDHRLDFTVLQEYQENRNYFLEAEAENFVTTGLTNLASAGTPTLASSEFTDWAVASYLGTASYSFNNIYVLNGTYRREGNSRFSPENRWGNFWSAGAALNFHRMGFLEGNNNVNMLKLRGSYGVTGNASIDLNAYQVLYSYDADYGGTGAAYPSTFGNENLTWETSDQYDLGIDFAFLENRINGTMSYYFRESKDLLLEVPLSRTTGFANQEQNVGTMTNQGFEAELEWNIVRSDDFNLTIGGNFATNENEVTSMPQNAAGNDITITEQRQRVEAGHPAYGWYLPTWAGVDPDTGFDTWYTDGVGSEITTSFGESNRVFQGGSALPTVNVGLNFHVDFKGFFVDANAFYQGGHKVYESWHLYTSGANLYPVGVYQGIDRLMTRWQQPGDVTRIERMQHGYEPWEYSSKYLFDGDFARLRNVTVGYNLNSSIAEAAGITSGRIFVRGTNLGTWVKDDNLIWDPEVNASGSTDMFTPATRSIIFGINVNL</sequence>
<feature type="domain" description="TonB-dependent receptor-like beta-barrel" evidence="11">
    <location>
        <begin position="426"/>
        <end position="901"/>
    </location>
</feature>
<keyword evidence="14" id="KW-1185">Reference proteome</keyword>
<keyword evidence="4 8" id="KW-0812">Transmembrane</keyword>
<dbReference type="AlphaFoldDB" id="A0A918SLI0"/>
<dbReference type="InterPro" id="IPR037066">
    <property type="entry name" value="Plug_dom_sf"/>
</dbReference>
<keyword evidence="5 9" id="KW-0798">TonB box</keyword>
<evidence type="ECO:0000259" key="11">
    <source>
        <dbReference type="Pfam" id="PF00593"/>
    </source>
</evidence>
<dbReference type="Pfam" id="PF07715">
    <property type="entry name" value="Plug"/>
    <property type="match status" value="1"/>
</dbReference>
<dbReference type="EMBL" id="BMXB01000026">
    <property type="protein sequence ID" value="GHA51153.1"/>
    <property type="molecule type" value="Genomic_DNA"/>
</dbReference>
<dbReference type="InterPro" id="IPR000531">
    <property type="entry name" value="Beta-barrel_TonB"/>
</dbReference>
<name>A0A918SLI0_9FLAO</name>
<evidence type="ECO:0000256" key="2">
    <source>
        <dbReference type="ARBA" id="ARBA00022448"/>
    </source>
</evidence>
<comment type="similarity">
    <text evidence="8 9">Belongs to the TonB-dependent receptor family.</text>
</comment>
<dbReference type="Pfam" id="PF13715">
    <property type="entry name" value="CarbopepD_reg_2"/>
    <property type="match status" value="1"/>
</dbReference>
<gene>
    <name evidence="13" type="ORF">GCM10007103_34660</name>
</gene>
<dbReference type="Gene3D" id="2.170.130.10">
    <property type="entry name" value="TonB-dependent receptor, plug domain"/>
    <property type="match status" value="1"/>
</dbReference>
<dbReference type="Pfam" id="PF00593">
    <property type="entry name" value="TonB_dep_Rec_b-barrel"/>
    <property type="match status" value="1"/>
</dbReference>
<evidence type="ECO:0000256" key="4">
    <source>
        <dbReference type="ARBA" id="ARBA00022692"/>
    </source>
</evidence>
<dbReference type="InterPro" id="IPR036942">
    <property type="entry name" value="Beta-barrel_TonB_sf"/>
</dbReference>
<dbReference type="PROSITE" id="PS52016">
    <property type="entry name" value="TONB_DEPENDENT_REC_3"/>
    <property type="match status" value="1"/>
</dbReference>
<evidence type="ECO:0000256" key="1">
    <source>
        <dbReference type="ARBA" id="ARBA00004571"/>
    </source>
</evidence>
<comment type="subcellular location">
    <subcellularLocation>
        <location evidence="1 8">Cell outer membrane</location>
        <topology evidence="1 8">Multi-pass membrane protein</topology>
    </subcellularLocation>
</comment>
<dbReference type="Gene3D" id="2.60.40.1120">
    <property type="entry name" value="Carboxypeptidase-like, regulatory domain"/>
    <property type="match status" value="1"/>
</dbReference>
<evidence type="ECO:0000259" key="12">
    <source>
        <dbReference type="Pfam" id="PF07715"/>
    </source>
</evidence>
<keyword evidence="2 8" id="KW-0813">Transport</keyword>
<keyword evidence="6 8" id="KW-0472">Membrane</keyword>
<reference evidence="13" key="2">
    <citation type="submission" date="2020-09" db="EMBL/GenBank/DDBJ databases">
        <authorList>
            <person name="Sun Q."/>
            <person name="Kim S."/>
        </authorList>
    </citation>
    <scope>NUCLEOTIDE SEQUENCE</scope>
    <source>
        <strain evidence="13">KCTC 12719</strain>
    </source>
</reference>
<dbReference type="InterPro" id="IPR023996">
    <property type="entry name" value="TonB-dep_OMP_SusC/RagA"/>
</dbReference>
<evidence type="ECO:0000256" key="3">
    <source>
        <dbReference type="ARBA" id="ARBA00022452"/>
    </source>
</evidence>
<dbReference type="NCBIfam" id="TIGR04056">
    <property type="entry name" value="OMP_RagA_SusC"/>
    <property type="match status" value="1"/>
</dbReference>
<evidence type="ECO:0000313" key="14">
    <source>
        <dbReference type="Proteomes" id="UP000610456"/>
    </source>
</evidence>
<evidence type="ECO:0000313" key="13">
    <source>
        <dbReference type="EMBL" id="GHA51153.1"/>
    </source>
</evidence>
<feature type="domain" description="TonB-dependent receptor plug" evidence="12">
    <location>
        <begin position="118"/>
        <end position="237"/>
    </location>
</feature>
<dbReference type="SUPFAM" id="SSF56935">
    <property type="entry name" value="Porins"/>
    <property type="match status" value="1"/>
</dbReference>
<dbReference type="InterPro" id="IPR008969">
    <property type="entry name" value="CarboxyPept-like_regulatory"/>
</dbReference>
<dbReference type="InterPro" id="IPR023997">
    <property type="entry name" value="TonB-dep_OMP_SusC/RagA_CS"/>
</dbReference>
<evidence type="ECO:0000256" key="9">
    <source>
        <dbReference type="RuleBase" id="RU003357"/>
    </source>
</evidence>
<evidence type="ECO:0000256" key="5">
    <source>
        <dbReference type="ARBA" id="ARBA00023077"/>
    </source>
</evidence>
<organism evidence="13 14">
    <name type="scientific">Salinimicrobium marinum</name>
    <dbReference type="NCBI Taxonomy" id="680283"/>
    <lineage>
        <taxon>Bacteria</taxon>
        <taxon>Pseudomonadati</taxon>
        <taxon>Bacteroidota</taxon>
        <taxon>Flavobacteriia</taxon>
        <taxon>Flavobacteriales</taxon>
        <taxon>Flavobacteriaceae</taxon>
        <taxon>Salinimicrobium</taxon>
    </lineage>
</organism>
<protein>
    <submittedName>
        <fullName evidence="13">SusC/RagA family TonB-linked outer membrane protein</fullName>
    </submittedName>
</protein>
<dbReference type="InterPro" id="IPR039426">
    <property type="entry name" value="TonB-dep_rcpt-like"/>
</dbReference>
<feature type="chain" id="PRO_5036880310" evidence="10">
    <location>
        <begin position="23"/>
        <end position="1021"/>
    </location>
</feature>
<dbReference type="InterPro" id="IPR012910">
    <property type="entry name" value="Plug_dom"/>
</dbReference>
<feature type="signal peptide" evidence="10">
    <location>
        <begin position="1"/>
        <end position="22"/>
    </location>
</feature>
<reference evidence="13" key="1">
    <citation type="journal article" date="2014" name="Int. J. Syst. Evol. Microbiol.">
        <title>Complete genome sequence of Corynebacterium casei LMG S-19264T (=DSM 44701T), isolated from a smear-ripened cheese.</title>
        <authorList>
            <consortium name="US DOE Joint Genome Institute (JGI-PGF)"/>
            <person name="Walter F."/>
            <person name="Albersmeier A."/>
            <person name="Kalinowski J."/>
            <person name="Ruckert C."/>
        </authorList>
    </citation>
    <scope>NUCLEOTIDE SEQUENCE</scope>
    <source>
        <strain evidence="13">KCTC 12719</strain>
    </source>
</reference>
<evidence type="ECO:0000256" key="8">
    <source>
        <dbReference type="PROSITE-ProRule" id="PRU01360"/>
    </source>
</evidence>
<keyword evidence="10" id="KW-0732">Signal</keyword>
<keyword evidence="7 8" id="KW-0998">Cell outer membrane</keyword>
<dbReference type="GO" id="GO:0009279">
    <property type="term" value="C:cell outer membrane"/>
    <property type="evidence" value="ECO:0007669"/>
    <property type="project" value="UniProtKB-SubCell"/>
</dbReference>
<keyword evidence="3 8" id="KW-1134">Transmembrane beta strand</keyword>
<dbReference type="SUPFAM" id="SSF49464">
    <property type="entry name" value="Carboxypeptidase regulatory domain-like"/>
    <property type="match status" value="1"/>
</dbReference>
<comment type="caution">
    <text evidence="13">The sequence shown here is derived from an EMBL/GenBank/DDBJ whole genome shotgun (WGS) entry which is preliminary data.</text>
</comment>
<dbReference type="Proteomes" id="UP000610456">
    <property type="component" value="Unassembled WGS sequence"/>
</dbReference>
<dbReference type="NCBIfam" id="TIGR04057">
    <property type="entry name" value="SusC_RagA_signa"/>
    <property type="match status" value="1"/>
</dbReference>
<evidence type="ECO:0000256" key="6">
    <source>
        <dbReference type="ARBA" id="ARBA00023136"/>
    </source>
</evidence>
<dbReference type="Gene3D" id="2.40.170.20">
    <property type="entry name" value="TonB-dependent receptor, beta-barrel domain"/>
    <property type="match status" value="1"/>
</dbReference>
<evidence type="ECO:0000256" key="10">
    <source>
        <dbReference type="SAM" id="SignalP"/>
    </source>
</evidence>
<evidence type="ECO:0000256" key="7">
    <source>
        <dbReference type="ARBA" id="ARBA00023237"/>
    </source>
</evidence>
<dbReference type="RefSeq" id="WP_189606332.1">
    <property type="nucleotide sequence ID" value="NZ_BMXB01000026.1"/>
</dbReference>